<dbReference type="Proteomes" id="UP001526426">
    <property type="component" value="Unassembled WGS sequence"/>
</dbReference>
<accession>A0ABT3L8D5</accession>
<name>A0ABT3L8D5_9CYAN</name>
<dbReference type="NCBIfam" id="TIGR02595">
    <property type="entry name" value="PEP_CTERM"/>
    <property type="match status" value="1"/>
</dbReference>
<evidence type="ECO:0000313" key="2">
    <source>
        <dbReference type="EMBL" id="MCW6037422.1"/>
    </source>
</evidence>
<feature type="chain" id="PRO_5046507194" evidence="1">
    <location>
        <begin position="30"/>
        <end position="292"/>
    </location>
</feature>
<protein>
    <submittedName>
        <fullName evidence="2">PEP-CTERM sorting domain-containing protein</fullName>
    </submittedName>
</protein>
<organism evidence="2 3">
    <name type="scientific">Spirulina subsalsa FACHB-351</name>
    <dbReference type="NCBI Taxonomy" id="234711"/>
    <lineage>
        <taxon>Bacteria</taxon>
        <taxon>Bacillati</taxon>
        <taxon>Cyanobacteriota</taxon>
        <taxon>Cyanophyceae</taxon>
        <taxon>Spirulinales</taxon>
        <taxon>Spirulinaceae</taxon>
        <taxon>Spirulina</taxon>
    </lineage>
</organism>
<keyword evidence="3" id="KW-1185">Reference proteome</keyword>
<gene>
    <name evidence="2" type="ORF">K4A83_14235</name>
</gene>
<sequence length="292" mass="31110">MLNKIASLTLGLAATSLCYFAPYTPSAQAATLIGDWQYTIDSPNDSMAGSEVGHTKYEIYSMAMKQTLDEVIFAISTNLPLAGTPSDYALDGRVSWGDFLLNFTGQSLDVANQNAQLFGVRFSDNNESGVPSLGLYSNVTAKTIAYENGLLLYDRSLRGYNNYVISKGGTPSIGDLSAYDPYFNQNTHIPNVMVSGVKIGEVNIFSDLSGLGLDFAAVGPVGTYTHAFSIDRSLLPDGSFVAHLGPECNNDVIAITGELEPVPVPEPSAALALGAVGVVMGARRMRRRSSLV</sequence>
<evidence type="ECO:0000256" key="1">
    <source>
        <dbReference type="SAM" id="SignalP"/>
    </source>
</evidence>
<dbReference type="NCBIfam" id="NF041930">
    <property type="entry name" value="Xrt_dep_XDD3"/>
    <property type="match status" value="1"/>
</dbReference>
<feature type="signal peptide" evidence="1">
    <location>
        <begin position="1"/>
        <end position="29"/>
    </location>
</feature>
<proteinExistence type="predicted"/>
<reference evidence="2 3" key="1">
    <citation type="submission" date="2021-08" db="EMBL/GenBank/DDBJ databases">
        <title>Draft genome sequence of Spirulina subsalsa with high tolerance to salinity and hype-accumulation of phycocyanin.</title>
        <authorList>
            <person name="Pei H."/>
            <person name="Jiang L."/>
        </authorList>
    </citation>
    <scope>NUCLEOTIDE SEQUENCE [LARGE SCALE GENOMIC DNA]</scope>
    <source>
        <strain evidence="2 3">FACHB-351</strain>
    </source>
</reference>
<dbReference type="InterPro" id="IPR013424">
    <property type="entry name" value="Ice-binding_C"/>
</dbReference>
<keyword evidence="1" id="KW-0732">Signal</keyword>
<evidence type="ECO:0000313" key="3">
    <source>
        <dbReference type="Proteomes" id="UP001526426"/>
    </source>
</evidence>
<comment type="caution">
    <text evidence="2">The sequence shown here is derived from an EMBL/GenBank/DDBJ whole genome shotgun (WGS) entry which is preliminary data.</text>
</comment>
<dbReference type="EMBL" id="JAIHOM010000070">
    <property type="protein sequence ID" value="MCW6037422.1"/>
    <property type="molecule type" value="Genomic_DNA"/>
</dbReference>
<dbReference type="RefSeq" id="WP_265265275.1">
    <property type="nucleotide sequence ID" value="NZ_JAIHOM010000070.1"/>
</dbReference>